<dbReference type="GO" id="GO:0006355">
    <property type="term" value="P:regulation of DNA-templated transcription"/>
    <property type="evidence" value="ECO:0007669"/>
    <property type="project" value="InterPro"/>
</dbReference>
<name>Q0N422_9ABAC</name>
<proteinExistence type="predicted"/>
<dbReference type="Proteomes" id="UP000214353">
    <property type="component" value="Segment"/>
</dbReference>
<dbReference type="KEGG" id="vg:5141908"/>
<dbReference type="OrthoDB" id="6452at10239"/>
<keyword evidence="2" id="KW-1185">Reference proteome</keyword>
<evidence type="ECO:0000313" key="2">
    <source>
        <dbReference type="Proteomes" id="UP000214353"/>
    </source>
</evidence>
<accession>Q0N422</accession>
<evidence type="ECO:0000313" key="1">
    <source>
        <dbReference type="EMBL" id="ABF47421.1"/>
    </source>
</evidence>
<dbReference type="EMBL" id="DQ504428">
    <property type="protein sequence ID" value="ABF47421.1"/>
    <property type="molecule type" value="Genomic_DNA"/>
</dbReference>
<reference evidence="1 2" key="1">
    <citation type="journal article" date="2009" name="BMC Genomics">
        <title>Genomic sequence, organization and characteristics of a new nucleopolyhedrovirus isolated from Clanis bilineata larva.</title>
        <authorList>
            <person name="Zhu S.Y."/>
            <person name="Yi J.P."/>
            <person name="Shen W.D."/>
            <person name="Wang L.Q."/>
            <person name="He H.G."/>
            <person name="Wang Y."/>
            <person name="Li B."/>
            <person name="Wang W.B."/>
        </authorList>
    </citation>
    <scope>NUCLEOTIDE SEQUENCE [LARGE SCALE GENOMIC DNA]</scope>
    <source>
        <strain evidence="1">DZ1</strain>
    </source>
</reference>
<dbReference type="GeneID" id="5141908"/>
<sequence length="497" mass="57488">MSEFSCLNAKELANSCSFLEREISYSINFSQDLLYILLNAYISNNFVLHEKYTDFVDVNDVRTRLSVDSNTNKIKIVSTLKTPQSLRRFVYINGNGLVPLVDRTAVEQIVTPQHVSLAPVAKLKRIVSTRVYKPKHRPEIEIKFEQTYMEKNVSDKFDSLIASKQIALLNLLQNKKESLSKQSFLGSDEILANIRLEYEYVNQPDDEVLATMVAIIAKMDSYTHYQNISPCLPYTTIQNNIIYRKFVDERLLYNMEDVQDVYKWAIKLDGVRGRGIFTRNFMIVFIDDMQMFSNTFPWLFSINNVVAFQCELLSNGIMYITDILHVFKYTYNNRLQYECCMEPYDVDPVSALDCINYLRKKVGETNCQNEMYVTNLYGKKITVKFQSFNDPPLAAGGYCSVPTDGFVVLDTQFNYVKYKSVKTVELEYNAENQTFYDSNGPLNNRIIMTNDVLMTHLGIYEVVVTDHSIMVIKPRPDRLVPQNVEDLNDTTVHNEEN</sequence>
<organism evidence="1 2">
    <name type="scientific">Clanis bilineata nucleopolyhedrovirus</name>
    <dbReference type="NCBI Taxonomy" id="1307957"/>
    <lineage>
        <taxon>Viruses</taxon>
        <taxon>Viruses incertae sedis</taxon>
        <taxon>Naldaviricetes</taxon>
        <taxon>Lefavirales</taxon>
        <taxon>Baculoviridae</taxon>
        <taxon>Alphabaculovirus</taxon>
        <taxon>Alphabaculovirus clabilineatae</taxon>
    </lineage>
</organism>
<dbReference type="RefSeq" id="YP_717617.1">
    <property type="nucleotide sequence ID" value="NC_008293.1"/>
</dbReference>
<protein>
    <submittedName>
        <fullName evidence="1">LEF-4</fullName>
    </submittedName>
</protein>
<dbReference type="Pfam" id="PF05098">
    <property type="entry name" value="LEF-4"/>
    <property type="match status" value="1"/>
</dbReference>
<dbReference type="InterPro" id="IPR007790">
    <property type="entry name" value="LEF-4"/>
</dbReference>